<protein>
    <recommendedName>
        <fullName evidence="1">Fungal STAND N-terminal Goodbye domain-containing protein</fullName>
    </recommendedName>
</protein>
<feature type="domain" description="Fungal STAND N-terminal Goodbye" evidence="1">
    <location>
        <begin position="36"/>
        <end position="159"/>
    </location>
</feature>
<comment type="caution">
    <text evidence="2">The sequence shown here is derived from an EMBL/GenBank/DDBJ whole genome shotgun (WGS) entry which is preliminary data.</text>
</comment>
<name>A0A9P5TDN9_9AGAM</name>
<dbReference type="EMBL" id="WHVB01000002">
    <property type="protein sequence ID" value="KAF8486018.1"/>
    <property type="molecule type" value="Genomic_DNA"/>
</dbReference>
<evidence type="ECO:0000313" key="3">
    <source>
        <dbReference type="Proteomes" id="UP000759537"/>
    </source>
</evidence>
<reference evidence="2" key="1">
    <citation type="submission" date="2019-10" db="EMBL/GenBank/DDBJ databases">
        <authorList>
            <consortium name="DOE Joint Genome Institute"/>
            <person name="Kuo A."/>
            <person name="Miyauchi S."/>
            <person name="Kiss E."/>
            <person name="Drula E."/>
            <person name="Kohler A."/>
            <person name="Sanchez-Garcia M."/>
            <person name="Andreopoulos B."/>
            <person name="Barry K.W."/>
            <person name="Bonito G."/>
            <person name="Buee M."/>
            <person name="Carver A."/>
            <person name="Chen C."/>
            <person name="Cichocki N."/>
            <person name="Clum A."/>
            <person name="Culley D."/>
            <person name="Crous P.W."/>
            <person name="Fauchery L."/>
            <person name="Girlanda M."/>
            <person name="Hayes R."/>
            <person name="Keri Z."/>
            <person name="LaButti K."/>
            <person name="Lipzen A."/>
            <person name="Lombard V."/>
            <person name="Magnuson J."/>
            <person name="Maillard F."/>
            <person name="Morin E."/>
            <person name="Murat C."/>
            <person name="Nolan M."/>
            <person name="Ohm R."/>
            <person name="Pangilinan J."/>
            <person name="Pereira M."/>
            <person name="Perotto S."/>
            <person name="Peter M."/>
            <person name="Riley R."/>
            <person name="Sitrit Y."/>
            <person name="Stielow B."/>
            <person name="Szollosi G."/>
            <person name="Zifcakova L."/>
            <person name="Stursova M."/>
            <person name="Spatafora J.W."/>
            <person name="Tedersoo L."/>
            <person name="Vaario L.-M."/>
            <person name="Yamada A."/>
            <person name="Yan M."/>
            <person name="Wang P."/>
            <person name="Xu J."/>
            <person name="Bruns T."/>
            <person name="Baldrian P."/>
            <person name="Vilgalys R."/>
            <person name="Henrissat B."/>
            <person name="Grigoriev I.V."/>
            <person name="Hibbett D."/>
            <person name="Nagy L.G."/>
            <person name="Martin F.M."/>
        </authorList>
    </citation>
    <scope>NUCLEOTIDE SEQUENCE</scope>
    <source>
        <strain evidence="2">Prilba</strain>
    </source>
</reference>
<dbReference type="InterPro" id="IPR031350">
    <property type="entry name" value="Goodbye_dom"/>
</dbReference>
<reference evidence="2" key="2">
    <citation type="journal article" date="2020" name="Nat. Commun.">
        <title>Large-scale genome sequencing of mycorrhizal fungi provides insights into the early evolution of symbiotic traits.</title>
        <authorList>
            <person name="Miyauchi S."/>
            <person name="Kiss E."/>
            <person name="Kuo A."/>
            <person name="Drula E."/>
            <person name="Kohler A."/>
            <person name="Sanchez-Garcia M."/>
            <person name="Morin E."/>
            <person name="Andreopoulos B."/>
            <person name="Barry K.W."/>
            <person name="Bonito G."/>
            <person name="Buee M."/>
            <person name="Carver A."/>
            <person name="Chen C."/>
            <person name="Cichocki N."/>
            <person name="Clum A."/>
            <person name="Culley D."/>
            <person name="Crous P.W."/>
            <person name="Fauchery L."/>
            <person name="Girlanda M."/>
            <person name="Hayes R.D."/>
            <person name="Keri Z."/>
            <person name="LaButti K."/>
            <person name="Lipzen A."/>
            <person name="Lombard V."/>
            <person name="Magnuson J."/>
            <person name="Maillard F."/>
            <person name="Murat C."/>
            <person name="Nolan M."/>
            <person name="Ohm R.A."/>
            <person name="Pangilinan J."/>
            <person name="Pereira M.F."/>
            <person name="Perotto S."/>
            <person name="Peter M."/>
            <person name="Pfister S."/>
            <person name="Riley R."/>
            <person name="Sitrit Y."/>
            <person name="Stielow J.B."/>
            <person name="Szollosi G."/>
            <person name="Zifcakova L."/>
            <person name="Stursova M."/>
            <person name="Spatafora J.W."/>
            <person name="Tedersoo L."/>
            <person name="Vaario L.M."/>
            <person name="Yamada A."/>
            <person name="Yan M."/>
            <person name="Wang P."/>
            <person name="Xu J."/>
            <person name="Bruns T."/>
            <person name="Baldrian P."/>
            <person name="Vilgalys R."/>
            <person name="Dunand C."/>
            <person name="Henrissat B."/>
            <person name="Grigoriev I.V."/>
            <person name="Hibbett D."/>
            <person name="Nagy L.G."/>
            <person name="Martin F.M."/>
        </authorList>
    </citation>
    <scope>NUCLEOTIDE SEQUENCE</scope>
    <source>
        <strain evidence="2">Prilba</strain>
    </source>
</reference>
<gene>
    <name evidence="2" type="ORF">DFH94DRAFT_842052</name>
</gene>
<proteinExistence type="predicted"/>
<evidence type="ECO:0000259" key="1">
    <source>
        <dbReference type="Pfam" id="PF17109"/>
    </source>
</evidence>
<keyword evidence="3" id="KW-1185">Reference proteome</keyword>
<organism evidence="2 3">
    <name type="scientific">Russula ochroleuca</name>
    <dbReference type="NCBI Taxonomy" id="152965"/>
    <lineage>
        <taxon>Eukaryota</taxon>
        <taxon>Fungi</taxon>
        <taxon>Dikarya</taxon>
        <taxon>Basidiomycota</taxon>
        <taxon>Agaricomycotina</taxon>
        <taxon>Agaricomycetes</taxon>
        <taxon>Russulales</taxon>
        <taxon>Russulaceae</taxon>
        <taxon>Russula</taxon>
    </lineage>
</organism>
<dbReference type="Proteomes" id="UP000759537">
    <property type="component" value="Unassembled WGS sequence"/>
</dbReference>
<dbReference type="OrthoDB" id="7464126at2759"/>
<evidence type="ECO:0000313" key="2">
    <source>
        <dbReference type="EMBL" id="KAF8486018.1"/>
    </source>
</evidence>
<dbReference type="Pfam" id="PF17109">
    <property type="entry name" value="Goodbye"/>
    <property type="match status" value="1"/>
</dbReference>
<dbReference type="AlphaFoldDB" id="A0A9P5TDN9"/>
<accession>A0A9P5TDN9</accession>
<sequence length="258" mass="28310">MHKQEQTGCRTGIAVLPPRTHPTATSHIDSNYRPIFDSALEAYKKKTGKDLTSDPLLRRLETCHSPDDILDILQEHISGFDQFHSSSDGLTKWLNPTVNVLYSCSAIIGTLGMAYPPVSVIFTGIGVLFSAVTAVKGSQDALIDLFGRMENFFKRLETYIEVPPTSGMADIIVKVMIEVLVILGIATKEINQNSAKTFLKKLAGRTDIEDALQRLEKLTQEEARMATVEGLKATHGIDNKVEVVNDRVKDVGNKLAGA</sequence>